<keyword evidence="3 5" id="KW-0378">Hydrolase</keyword>
<keyword evidence="4 5" id="KW-0720">Serine protease</keyword>
<evidence type="ECO:0000313" key="8">
    <source>
        <dbReference type="EMBL" id="MBB5870656.1"/>
    </source>
</evidence>
<feature type="transmembrane region" description="Helical" evidence="6">
    <location>
        <begin position="63"/>
        <end position="87"/>
    </location>
</feature>
<feature type="transmembrane region" description="Helical" evidence="6">
    <location>
        <begin position="296"/>
        <end position="319"/>
    </location>
</feature>
<evidence type="ECO:0000256" key="2">
    <source>
        <dbReference type="ARBA" id="ARBA00022670"/>
    </source>
</evidence>
<dbReference type="PROSITE" id="PS51892">
    <property type="entry name" value="SUBTILASE"/>
    <property type="match status" value="1"/>
</dbReference>
<keyword evidence="9" id="KW-1185">Reference proteome</keyword>
<dbReference type="Gene3D" id="3.40.50.200">
    <property type="entry name" value="Peptidase S8/S53 domain"/>
    <property type="match status" value="1"/>
</dbReference>
<feature type="transmembrane region" description="Helical" evidence="6">
    <location>
        <begin position="178"/>
        <end position="199"/>
    </location>
</feature>
<dbReference type="EMBL" id="JACHMN010000002">
    <property type="protein sequence ID" value="MBB5870656.1"/>
    <property type="molecule type" value="Genomic_DNA"/>
</dbReference>
<feature type="active site" description="Charge relay system" evidence="5">
    <location>
        <position position="559"/>
    </location>
</feature>
<dbReference type="RefSeq" id="WP_184838179.1">
    <property type="nucleotide sequence ID" value="NZ_JACHMN010000002.1"/>
</dbReference>
<keyword evidence="6" id="KW-0472">Membrane</keyword>
<feature type="active site" description="Charge relay system" evidence="5">
    <location>
        <position position="733"/>
    </location>
</feature>
<evidence type="ECO:0000256" key="1">
    <source>
        <dbReference type="ARBA" id="ARBA00011073"/>
    </source>
</evidence>
<feature type="domain" description="Peptidase S8/S53" evidence="7">
    <location>
        <begin position="513"/>
        <end position="780"/>
    </location>
</feature>
<evidence type="ECO:0000313" key="9">
    <source>
        <dbReference type="Proteomes" id="UP000587527"/>
    </source>
</evidence>
<dbReference type="PANTHER" id="PTHR43806">
    <property type="entry name" value="PEPTIDASE S8"/>
    <property type="match status" value="1"/>
</dbReference>
<dbReference type="GO" id="GO:0004252">
    <property type="term" value="F:serine-type endopeptidase activity"/>
    <property type="evidence" value="ECO:0007669"/>
    <property type="project" value="UniProtKB-UniRule"/>
</dbReference>
<dbReference type="PANTHER" id="PTHR43806:SF67">
    <property type="entry name" value="EGF-LIKE DOMAIN-CONTAINING PROTEIN"/>
    <property type="match status" value="1"/>
</dbReference>
<keyword evidence="6" id="KW-1133">Transmembrane helix</keyword>
<dbReference type="Proteomes" id="UP000587527">
    <property type="component" value="Unassembled WGS sequence"/>
</dbReference>
<keyword evidence="2 5" id="KW-0645">Protease</keyword>
<dbReference type="InterPro" id="IPR036852">
    <property type="entry name" value="Peptidase_S8/S53_dom_sf"/>
</dbReference>
<feature type="transmembrane region" description="Helical" evidence="6">
    <location>
        <begin position="354"/>
        <end position="373"/>
    </location>
</feature>
<evidence type="ECO:0000256" key="6">
    <source>
        <dbReference type="SAM" id="Phobius"/>
    </source>
</evidence>
<protein>
    <submittedName>
        <fullName evidence="8">Subtilisin family serine protease</fullName>
    </submittedName>
</protein>
<dbReference type="GO" id="GO:0006508">
    <property type="term" value="P:proteolysis"/>
    <property type="evidence" value="ECO:0007669"/>
    <property type="project" value="UniProtKB-KW"/>
</dbReference>
<feature type="transmembrane region" description="Helical" evidence="6">
    <location>
        <begin position="123"/>
        <end position="140"/>
    </location>
</feature>
<dbReference type="SUPFAM" id="SSF52743">
    <property type="entry name" value="Subtilisin-like"/>
    <property type="match status" value="1"/>
</dbReference>
<feature type="transmembrane region" description="Helical" evidence="6">
    <location>
        <begin position="152"/>
        <end position="172"/>
    </location>
</feature>
<dbReference type="AlphaFoldDB" id="A0A841BTB3"/>
<feature type="active site" description="Charge relay system" evidence="5">
    <location>
        <position position="522"/>
    </location>
</feature>
<comment type="similarity">
    <text evidence="1 5">Belongs to the peptidase S8 family.</text>
</comment>
<dbReference type="PROSITE" id="PS00138">
    <property type="entry name" value="SUBTILASE_SER"/>
    <property type="match status" value="1"/>
</dbReference>
<dbReference type="InterPro" id="IPR000209">
    <property type="entry name" value="Peptidase_S8/S53_dom"/>
</dbReference>
<dbReference type="InterPro" id="IPR015500">
    <property type="entry name" value="Peptidase_S8_subtilisin-rel"/>
</dbReference>
<accession>A0A841BTB3</accession>
<name>A0A841BTB3_9ACTN</name>
<dbReference type="InterPro" id="IPR023828">
    <property type="entry name" value="Peptidase_S8_Ser-AS"/>
</dbReference>
<proteinExistence type="inferred from homology"/>
<reference evidence="8 9" key="1">
    <citation type="submission" date="2020-08" db="EMBL/GenBank/DDBJ databases">
        <title>Sequencing the genomes of 1000 actinobacteria strains.</title>
        <authorList>
            <person name="Klenk H.-P."/>
        </authorList>
    </citation>
    <scope>NUCLEOTIDE SEQUENCE [LARGE SCALE GENOMIC DNA]</scope>
    <source>
        <strain evidence="8 9">DSM 45362</strain>
    </source>
</reference>
<feature type="transmembrane region" description="Helical" evidence="6">
    <location>
        <begin position="215"/>
        <end position="234"/>
    </location>
</feature>
<feature type="transmembrane region" description="Helical" evidence="6">
    <location>
        <begin position="264"/>
        <end position="280"/>
    </location>
</feature>
<keyword evidence="6" id="KW-0812">Transmembrane</keyword>
<feature type="transmembrane region" description="Helical" evidence="6">
    <location>
        <begin position="240"/>
        <end position="257"/>
    </location>
</feature>
<feature type="transmembrane region" description="Helical" evidence="6">
    <location>
        <begin position="99"/>
        <end position="117"/>
    </location>
</feature>
<dbReference type="PRINTS" id="PR00723">
    <property type="entry name" value="SUBTILISIN"/>
</dbReference>
<organism evidence="8 9">
    <name type="scientific">Allocatelliglobosispora scoriae</name>
    <dbReference type="NCBI Taxonomy" id="643052"/>
    <lineage>
        <taxon>Bacteria</taxon>
        <taxon>Bacillati</taxon>
        <taxon>Actinomycetota</taxon>
        <taxon>Actinomycetes</taxon>
        <taxon>Micromonosporales</taxon>
        <taxon>Micromonosporaceae</taxon>
        <taxon>Allocatelliglobosispora</taxon>
    </lineage>
</organism>
<dbReference type="Pfam" id="PF00082">
    <property type="entry name" value="Peptidase_S8"/>
    <property type="match status" value="1"/>
</dbReference>
<evidence type="ECO:0000259" key="7">
    <source>
        <dbReference type="Pfam" id="PF00082"/>
    </source>
</evidence>
<evidence type="ECO:0000256" key="5">
    <source>
        <dbReference type="PROSITE-ProRule" id="PRU01240"/>
    </source>
</evidence>
<evidence type="ECO:0000256" key="4">
    <source>
        <dbReference type="ARBA" id="ARBA00022825"/>
    </source>
</evidence>
<comment type="caution">
    <text evidence="8">The sequence shown here is derived from an EMBL/GenBank/DDBJ whole genome shotgun (WGS) entry which is preliminary data.</text>
</comment>
<sequence length="806" mass="82451">MTQPPVSPYWAPAPPPQPSSGGLGATIGAIAVGLWVTALAVFSQALGWGISQLLAALGYTWPAWAWAGIAIFVGVAAGLPALLLAVVPRSPAVRQTGRAWTMAAGVALLGGLLRVIPLPLNEAYLGALTVGLLVMALFFRRRKQPAEAPRHPGALALAAVAGLITLVPWLWLGALGGALEIILGVTAAAAVGLVTAAILDSRFWTPFATAGRGRLIGLGGLVAGVALVLIAAGAGASGGQLAALLVLPPLGFVAAALSTGTARATAVLIGIAALGPLAFADPDELTLFLTGRDAPYWAGVAAIASLVLGLVLAVAYAFAVTRMGVAYQLQEPDPLRTELQHREVLGFRPRSRTVPLALAGITLVASGAVYAVAGQPGSFGEQLFVVMKSQASLADVPTTTGPAGREARISAVYRKLADHATATQADLRSELDRLHVAYRPYYLVNGIRVAGGPELRAWLSRRDDVEKVLLDPVLRPMPEPVPVEKGDEQAPSEPQWNLTMIGAPVAWSRGVTGEGIVVGTSDSGVDGSHPALAEGFRGGDDSWLDPWSDTLVPTDHGGHGTHTLASAVGRTKTGVAPRAQWIGCVNLERNLGSTSHYLDCLQFMLAPYPHGADPFSAGRPGRAPHVLTNSWGCPPTEGCDATTLRAAIDAFAAAGIAFVAAAGNTGYQCGSVTDPPSTYRSAITVAAVNEAGTVTDFSSKGVIGGDKPDVAAPGDLVLSAMPGGTYAALSGTSMATPHVAGVIALLWSAHPELIGDLAATTELLRRSAQPAQLDRTAGLGSECVAKAPQVGAGIVNIGEALRLAGG</sequence>
<dbReference type="InterPro" id="IPR050131">
    <property type="entry name" value="Peptidase_S8_subtilisin-like"/>
</dbReference>
<feature type="transmembrane region" description="Helical" evidence="6">
    <location>
        <begin position="21"/>
        <end position="43"/>
    </location>
</feature>
<evidence type="ECO:0000256" key="3">
    <source>
        <dbReference type="ARBA" id="ARBA00022801"/>
    </source>
</evidence>
<gene>
    <name evidence="8" type="ORF">F4553_004035</name>
</gene>